<feature type="domain" description="Transposase IS701-like DDE" evidence="1">
    <location>
        <begin position="1"/>
        <end position="124"/>
    </location>
</feature>
<evidence type="ECO:0000313" key="2">
    <source>
        <dbReference type="EMBL" id="KJU81705.1"/>
    </source>
</evidence>
<reference evidence="2 3" key="1">
    <citation type="submission" date="2015-02" db="EMBL/GenBank/DDBJ databases">
        <title>Single-cell genomics of uncultivated deep-branching MTB reveals a conserved set of magnetosome genes.</title>
        <authorList>
            <person name="Kolinko S."/>
            <person name="Richter M."/>
            <person name="Glockner F.O."/>
            <person name="Brachmann A."/>
            <person name="Schuler D."/>
        </authorList>
    </citation>
    <scope>NUCLEOTIDE SEQUENCE [LARGE SCALE GENOMIC DNA]</scope>
    <source>
        <strain evidence="2">TM-1</strain>
    </source>
</reference>
<dbReference type="EMBL" id="LACI01002594">
    <property type="protein sequence ID" value="KJU81705.1"/>
    <property type="molecule type" value="Genomic_DNA"/>
</dbReference>
<accession>A0A0F3GID7</accession>
<evidence type="ECO:0000313" key="3">
    <source>
        <dbReference type="Proteomes" id="UP000033423"/>
    </source>
</evidence>
<keyword evidence="3" id="KW-1185">Reference proteome</keyword>
<sequence>VEGDLFLPEIWFSEAKAQDRKLLGIPYDLKFKTKIEIGMESLNRVIRNGVPFEAICFDGLYGRSEWLRSQIQQANHVYMAEIPCDTNVYLSEPKLGVPLFKPGAGSEIVKGKRGRHPKRIKVLSGQQPIKVRDLPKSGDLKWHLIRVRQ</sequence>
<dbReference type="Pfam" id="PF13546">
    <property type="entry name" value="DDE_5"/>
    <property type="match status" value="1"/>
</dbReference>
<gene>
    <name evidence="2" type="ORF">MBAV_006101</name>
</gene>
<proteinExistence type="predicted"/>
<dbReference type="AlphaFoldDB" id="A0A0F3GID7"/>
<feature type="non-terminal residue" evidence="2">
    <location>
        <position position="1"/>
    </location>
</feature>
<evidence type="ECO:0000259" key="1">
    <source>
        <dbReference type="Pfam" id="PF13546"/>
    </source>
</evidence>
<dbReference type="Proteomes" id="UP000033423">
    <property type="component" value="Unassembled WGS sequence"/>
</dbReference>
<dbReference type="InterPro" id="IPR038721">
    <property type="entry name" value="IS701-like_DDE_dom"/>
</dbReference>
<name>A0A0F3GID7_9BACT</name>
<organism evidence="2 3">
    <name type="scientific">Candidatus Magnetobacterium bavaricum</name>
    <dbReference type="NCBI Taxonomy" id="29290"/>
    <lineage>
        <taxon>Bacteria</taxon>
        <taxon>Pseudomonadati</taxon>
        <taxon>Nitrospirota</taxon>
        <taxon>Thermodesulfovibrionia</taxon>
        <taxon>Thermodesulfovibrionales</taxon>
        <taxon>Candidatus Magnetobacteriaceae</taxon>
        <taxon>Candidatus Magnetobacterium</taxon>
    </lineage>
</organism>
<protein>
    <submittedName>
        <fullName evidence="2">Transposase</fullName>
    </submittedName>
</protein>
<comment type="caution">
    <text evidence="2">The sequence shown here is derived from an EMBL/GenBank/DDBJ whole genome shotgun (WGS) entry which is preliminary data.</text>
</comment>